<reference evidence="1" key="1">
    <citation type="journal article" date="2014" name="Int. J. Syst. Evol. Microbiol.">
        <title>Complete genome sequence of Corynebacterium casei LMG S-19264T (=DSM 44701T), isolated from a smear-ripened cheese.</title>
        <authorList>
            <consortium name="US DOE Joint Genome Institute (JGI-PGF)"/>
            <person name="Walter F."/>
            <person name="Albersmeier A."/>
            <person name="Kalinowski J."/>
            <person name="Ruckert C."/>
        </authorList>
    </citation>
    <scope>NUCLEOTIDE SEQUENCE</scope>
    <source>
        <strain evidence="1">JCM 3090</strain>
    </source>
</reference>
<dbReference type="AlphaFoldDB" id="A0A8J3FDE5"/>
<accession>A0A8J3FDE5</accession>
<evidence type="ECO:0008006" key="3">
    <source>
        <dbReference type="Google" id="ProtNLM"/>
    </source>
</evidence>
<gene>
    <name evidence="1" type="ORF">GCM10010123_45950</name>
</gene>
<protein>
    <recommendedName>
        <fullName evidence="3">Prevent-host-death family protein</fullName>
    </recommendedName>
</protein>
<comment type="caution">
    <text evidence="1">The sequence shown here is derived from an EMBL/GenBank/DDBJ whole genome shotgun (WGS) entry which is preliminary data.</text>
</comment>
<organism evidence="1 2">
    <name type="scientific">Pilimelia anulata</name>
    <dbReference type="NCBI Taxonomy" id="53371"/>
    <lineage>
        <taxon>Bacteria</taxon>
        <taxon>Bacillati</taxon>
        <taxon>Actinomycetota</taxon>
        <taxon>Actinomycetes</taxon>
        <taxon>Micromonosporales</taxon>
        <taxon>Micromonosporaceae</taxon>
        <taxon>Pilimelia</taxon>
    </lineage>
</organism>
<dbReference type="EMBL" id="BMQB01000015">
    <property type="protein sequence ID" value="GGK10809.1"/>
    <property type="molecule type" value="Genomic_DNA"/>
</dbReference>
<dbReference type="Pfam" id="PF19760">
    <property type="entry name" value="DUF6247"/>
    <property type="match status" value="1"/>
</dbReference>
<reference evidence="1" key="2">
    <citation type="submission" date="2020-09" db="EMBL/GenBank/DDBJ databases">
        <authorList>
            <person name="Sun Q."/>
            <person name="Ohkuma M."/>
        </authorList>
    </citation>
    <scope>NUCLEOTIDE SEQUENCE</scope>
    <source>
        <strain evidence="1">JCM 3090</strain>
    </source>
</reference>
<dbReference type="InterPro" id="IPR046214">
    <property type="entry name" value="DUF6247"/>
</dbReference>
<sequence>MDVANFSDLVNKPRETLAGLTGARATAVRLHRRGGDADLMLTTAERYERDQVVVAAAARLLAELLRDVDALTGAQLRRVLQAVFAWSAFLDDEDLREFAGELTDTVRAAAELDNLAPVTTVIAAWRHSAEISADPELVKILTQPADDHGVIAAPDAA</sequence>
<proteinExistence type="predicted"/>
<name>A0A8J3FDE5_9ACTN</name>
<dbReference type="Proteomes" id="UP000649739">
    <property type="component" value="Unassembled WGS sequence"/>
</dbReference>
<evidence type="ECO:0000313" key="1">
    <source>
        <dbReference type="EMBL" id="GGK10809.1"/>
    </source>
</evidence>
<evidence type="ECO:0000313" key="2">
    <source>
        <dbReference type="Proteomes" id="UP000649739"/>
    </source>
</evidence>
<keyword evidence="2" id="KW-1185">Reference proteome</keyword>